<name>A0A8X6WAN3_TRICX</name>
<comment type="caution">
    <text evidence="2">The sequence shown here is derived from an EMBL/GenBank/DDBJ whole genome shotgun (WGS) entry which is preliminary data.</text>
</comment>
<evidence type="ECO:0000313" key="2">
    <source>
        <dbReference type="EMBL" id="GFY31493.1"/>
    </source>
</evidence>
<dbReference type="InterPro" id="IPR000477">
    <property type="entry name" value="RT_dom"/>
</dbReference>
<keyword evidence="3" id="KW-1185">Reference proteome</keyword>
<dbReference type="PANTHER" id="PTHR19446">
    <property type="entry name" value="REVERSE TRANSCRIPTASES"/>
    <property type="match status" value="1"/>
</dbReference>
<dbReference type="GO" id="GO:0003964">
    <property type="term" value="F:RNA-directed DNA polymerase activity"/>
    <property type="evidence" value="ECO:0007669"/>
    <property type="project" value="UniProtKB-KW"/>
</dbReference>
<keyword evidence="2" id="KW-0695">RNA-directed DNA polymerase</keyword>
<keyword evidence="2" id="KW-0548">Nucleotidyltransferase</keyword>
<reference evidence="2" key="1">
    <citation type="submission" date="2020-08" db="EMBL/GenBank/DDBJ databases">
        <title>Multicomponent nature underlies the extraordinary mechanical properties of spider dragline silk.</title>
        <authorList>
            <person name="Kono N."/>
            <person name="Nakamura H."/>
            <person name="Mori M."/>
            <person name="Yoshida Y."/>
            <person name="Ohtoshi R."/>
            <person name="Malay A.D."/>
            <person name="Moran D.A.P."/>
            <person name="Tomita M."/>
            <person name="Numata K."/>
            <person name="Arakawa K."/>
        </authorList>
    </citation>
    <scope>NUCLEOTIDE SEQUENCE</scope>
</reference>
<accession>A0A8X6WAN3</accession>
<gene>
    <name evidence="2" type="primary">X-element ORF2</name>
    <name evidence="2" type="ORF">TNCV_4693381</name>
</gene>
<sequence>MQNTRAGTQAGLTQMVIFYAIEPSGALDIIAPDTPTHFNAWHTNNILDIGFATNLAHTDVFTINALSSDHNPVIFDFIKNNILPPILRTLKSTNWIKFQEILYHNIPGNNQIDNLDMAVQNFTDVITNAIAASTSTRVINTPHLRLPENIRELIRAKNRFRKLWNNTRYQPYKREVNALIRQIRKEIEAHKNRTWKDLLLTLNPQDNSLYNLHRKITKTATVIPPLHGPGGMAYSDFEKAETFKDTLEVTFQENVEPYSDDKIEEVENVVCNYFDNFTTLTPPLTSPIEVRGIIKRLQNRKAAGPDHIPNIALKYLTLNAITHLTKIYNQCLIKNHFPTQWKQANVVMLPKPNQDHKFSQNYRPISLLSTTAKVFERIILKRIQTHCKAIDCISSEQCGFREGHSTLHQLIRVTNIIDEGFANKFYTVGVFLDVKRAFDKMWHDGLTYKLIKLKFPGYLIKIVYNYLHNRTFRVRVNNTFSTNGLIQSGTPQGSSLSPSLYNIYTHDFPEHPTVSTCLFADDSAMLTQGTQLKYTLKTMQNFLDKLQVWLTHWRIAINVDKSQAIIFRKWGVIDPPFHLTLFEDNIQWVSVVRYLGLQRPYSST</sequence>
<protein>
    <submittedName>
        <fullName evidence="2">Probable RNA-directed DNA polymerase from transposon X-element</fullName>
    </submittedName>
</protein>
<keyword evidence="2" id="KW-0808">Transferase</keyword>
<evidence type="ECO:0000259" key="1">
    <source>
        <dbReference type="PROSITE" id="PS50878"/>
    </source>
</evidence>
<feature type="domain" description="Reverse transcriptase" evidence="1">
    <location>
        <begin position="330"/>
        <end position="593"/>
    </location>
</feature>
<dbReference type="Proteomes" id="UP000887159">
    <property type="component" value="Unassembled WGS sequence"/>
</dbReference>
<dbReference type="SUPFAM" id="SSF56672">
    <property type="entry name" value="DNA/RNA polymerases"/>
    <property type="match status" value="1"/>
</dbReference>
<evidence type="ECO:0000313" key="3">
    <source>
        <dbReference type="Proteomes" id="UP000887159"/>
    </source>
</evidence>
<dbReference type="CDD" id="cd01650">
    <property type="entry name" value="RT_nLTR_like"/>
    <property type="match status" value="1"/>
</dbReference>
<dbReference type="AlphaFoldDB" id="A0A8X6WAN3"/>
<dbReference type="Pfam" id="PF00078">
    <property type="entry name" value="RVT_1"/>
    <property type="match status" value="1"/>
</dbReference>
<organism evidence="2 3">
    <name type="scientific">Trichonephila clavipes</name>
    <name type="common">Golden silk orbweaver</name>
    <name type="synonym">Nephila clavipes</name>
    <dbReference type="NCBI Taxonomy" id="2585209"/>
    <lineage>
        <taxon>Eukaryota</taxon>
        <taxon>Metazoa</taxon>
        <taxon>Ecdysozoa</taxon>
        <taxon>Arthropoda</taxon>
        <taxon>Chelicerata</taxon>
        <taxon>Arachnida</taxon>
        <taxon>Araneae</taxon>
        <taxon>Araneomorphae</taxon>
        <taxon>Entelegynae</taxon>
        <taxon>Araneoidea</taxon>
        <taxon>Nephilidae</taxon>
        <taxon>Trichonephila</taxon>
    </lineage>
</organism>
<dbReference type="PROSITE" id="PS50878">
    <property type="entry name" value="RT_POL"/>
    <property type="match status" value="1"/>
</dbReference>
<dbReference type="EMBL" id="BMAU01021399">
    <property type="protein sequence ID" value="GFY31493.1"/>
    <property type="molecule type" value="Genomic_DNA"/>
</dbReference>
<dbReference type="InterPro" id="IPR043502">
    <property type="entry name" value="DNA/RNA_pol_sf"/>
</dbReference>
<proteinExistence type="predicted"/>